<dbReference type="Pfam" id="PF14529">
    <property type="entry name" value="Exo_endo_phos_2"/>
    <property type="match status" value="1"/>
</dbReference>
<accession>A0AAW2H664</accession>
<protein>
    <recommendedName>
        <fullName evidence="1">Endonuclease/exonuclease/phosphatase domain-containing protein</fullName>
    </recommendedName>
</protein>
<dbReference type="InterPro" id="IPR005135">
    <property type="entry name" value="Endo/exonuclease/phosphatase"/>
</dbReference>
<proteinExistence type="predicted"/>
<dbReference type="GO" id="GO:0003824">
    <property type="term" value="F:catalytic activity"/>
    <property type="evidence" value="ECO:0007669"/>
    <property type="project" value="InterPro"/>
</dbReference>
<dbReference type="AlphaFoldDB" id="A0AAW2H664"/>
<dbReference type="Gene3D" id="3.60.10.10">
    <property type="entry name" value="Endonuclease/exonuclease/phosphatase"/>
    <property type="match status" value="1"/>
</dbReference>
<comment type="caution">
    <text evidence="2">The sequence shown here is derived from an EMBL/GenBank/DDBJ whole genome shotgun (WGS) entry which is preliminary data.</text>
</comment>
<organism evidence="2">
    <name type="scientific">Menopon gallinae</name>
    <name type="common">poultry shaft louse</name>
    <dbReference type="NCBI Taxonomy" id="328185"/>
    <lineage>
        <taxon>Eukaryota</taxon>
        <taxon>Metazoa</taxon>
        <taxon>Ecdysozoa</taxon>
        <taxon>Arthropoda</taxon>
        <taxon>Hexapoda</taxon>
        <taxon>Insecta</taxon>
        <taxon>Pterygota</taxon>
        <taxon>Neoptera</taxon>
        <taxon>Paraneoptera</taxon>
        <taxon>Psocodea</taxon>
        <taxon>Troctomorpha</taxon>
        <taxon>Phthiraptera</taxon>
        <taxon>Amblycera</taxon>
        <taxon>Menoponidae</taxon>
        <taxon>Menopon</taxon>
    </lineage>
</organism>
<sequence>MDIDQPWCVLAHISGRGRKFVLASVYLAPTDDIEPKLAYLGEALEKCRPAEILVCMDANARSPVRHSDVTNARGRVLEAFLDTHSLKVIKSLNRVNDIIAMSAISAFGRR</sequence>
<gene>
    <name evidence="2" type="ORF">PYX00_011039</name>
</gene>
<evidence type="ECO:0000313" key="2">
    <source>
        <dbReference type="EMBL" id="KAL0263888.1"/>
    </source>
</evidence>
<feature type="domain" description="Endonuclease/exonuclease/phosphatase" evidence="1">
    <location>
        <begin position="21"/>
        <end position="95"/>
    </location>
</feature>
<evidence type="ECO:0000259" key="1">
    <source>
        <dbReference type="Pfam" id="PF14529"/>
    </source>
</evidence>
<dbReference type="SUPFAM" id="SSF56219">
    <property type="entry name" value="DNase I-like"/>
    <property type="match status" value="1"/>
</dbReference>
<dbReference type="InterPro" id="IPR036691">
    <property type="entry name" value="Endo/exonu/phosph_ase_sf"/>
</dbReference>
<name>A0AAW2H664_9NEOP</name>
<reference evidence="2" key="1">
    <citation type="journal article" date="2024" name="Gigascience">
        <title>Chromosome-level genome of the poultry shaft louse Menopon gallinae provides insight into the host-switching and adaptive evolution of parasitic lice.</title>
        <authorList>
            <person name="Xu Y."/>
            <person name="Ma L."/>
            <person name="Liu S."/>
            <person name="Liang Y."/>
            <person name="Liu Q."/>
            <person name="He Z."/>
            <person name="Tian L."/>
            <person name="Duan Y."/>
            <person name="Cai W."/>
            <person name="Li H."/>
            <person name="Song F."/>
        </authorList>
    </citation>
    <scope>NUCLEOTIDE SEQUENCE</scope>
    <source>
        <strain evidence="2">Cailab_2023a</strain>
    </source>
</reference>
<dbReference type="EMBL" id="JARGDH010000088">
    <property type="protein sequence ID" value="KAL0263888.1"/>
    <property type="molecule type" value="Genomic_DNA"/>
</dbReference>